<dbReference type="InterPro" id="IPR029063">
    <property type="entry name" value="SAM-dependent_MTases_sf"/>
</dbReference>
<accession>F5XKL6</accession>
<name>F5XKL6_MICPN</name>
<reference evidence="1 2" key="1">
    <citation type="submission" date="2011-05" db="EMBL/GenBank/DDBJ databases">
        <title>Whole genome sequence of Microlunatus phosphovorus NM-1.</title>
        <authorList>
            <person name="Hosoyama A."/>
            <person name="Sasaki K."/>
            <person name="Harada T."/>
            <person name="Igarashi R."/>
            <person name="Kawakoshi A."/>
            <person name="Sasagawa M."/>
            <person name="Fukada J."/>
            <person name="Nakamura S."/>
            <person name="Katano Y."/>
            <person name="Hanada S."/>
            <person name="Kamagata Y."/>
            <person name="Nakamura N."/>
            <person name="Yamazaki S."/>
            <person name="Fujita N."/>
        </authorList>
    </citation>
    <scope>NUCLEOTIDE SEQUENCE [LARGE SCALE GENOMIC DNA]</scope>
    <source>
        <strain evidence="2">ATCC 700054 / DSM 10555 / JCM 9379 / NBRC 101784 / NCIMB 13414 / VKM Ac-1990 / NM-1</strain>
    </source>
</reference>
<dbReference type="KEGG" id="mph:MLP_30740"/>
<evidence type="ECO:0000313" key="2">
    <source>
        <dbReference type="Proteomes" id="UP000007947"/>
    </source>
</evidence>
<dbReference type="Gene3D" id="3.40.50.150">
    <property type="entry name" value="Vaccinia Virus protein VP39"/>
    <property type="match status" value="1"/>
</dbReference>
<keyword evidence="2" id="KW-1185">Reference proteome</keyword>
<proteinExistence type="predicted"/>
<dbReference type="HOGENOM" id="CLU_2735566_0_0_11"/>
<sequence length="71" mass="8061">MVTQEFSSNHMTVSADGTGRFRLIPFRYAWPAELDLMARLAGMRLKHRWAGWDRADLTADSAAHVSVWVKA</sequence>
<gene>
    <name evidence="1" type="ordered locus">MLP_30740</name>
</gene>
<dbReference type="AlphaFoldDB" id="F5XKL6"/>
<evidence type="ECO:0008006" key="3">
    <source>
        <dbReference type="Google" id="ProtNLM"/>
    </source>
</evidence>
<protein>
    <recommendedName>
        <fullName evidence="3">Methyltransferase</fullName>
    </recommendedName>
</protein>
<dbReference type="EMBL" id="AP012204">
    <property type="protein sequence ID" value="BAK36088.1"/>
    <property type="molecule type" value="Genomic_DNA"/>
</dbReference>
<dbReference type="Proteomes" id="UP000007947">
    <property type="component" value="Chromosome"/>
</dbReference>
<dbReference type="STRING" id="1032480.MLP_30740"/>
<evidence type="ECO:0000313" key="1">
    <source>
        <dbReference type="EMBL" id="BAK36088.1"/>
    </source>
</evidence>
<dbReference type="eggNOG" id="COG0030">
    <property type="taxonomic scope" value="Bacteria"/>
</dbReference>
<organism evidence="1 2">
    <name type="scientific">Microlunatus phosphovorus (strain ATCC 700054 / DSM 10555 / JCM 9379 / NBRC 101784 / NCIMB 13414 / VKM Ac-1990 / NM-1)</name>
    <dbReference type="NCBI Taxonomy" id="1032480"/>
    <lineage>
        <taxon>Bacteria</taxon>
        <taxon>Bacillati</taxon>
        <taxon>Actinomycetota</taxon>
        <taxon>Actinomycetes</taxon>
        <taxon>Propionibacteriales</taxon>
        <taxon>Propionibacteriaceae</taxon>
        <taxon>Microlunatus</taxon>
    </lineage>
</organism>